<evidence type="ECO:0000256" key="18">
    <source>
        <dbReference type="ARBA" id="ARBA00048679"/>
    </source>
</evidence>
<dbReference type="PIRSF" id="PIRSF000641">
    <property type="entry name" value="SRK"/>
    <property type="match status" value="1"/>
</dbReference>
<dbReference type="GO" id="GO:0106310">
    <property type="term" value="F:protein serine kinase activity"/>
    <property type="evidence" value="ECO:0007669"/>
    <property type="project" value="RHEA"/>
</dbReference>
<comment type="catalytic activity">
    <reaction evidence="17 19">
        <text>L-threonyl-[protein] + ATP = O-phospho-L-threonyl-[protein] + ADP + H(+)</text>
        <dbReference type="Rhea" id="RHEA:46608"/>
        <dbReference type="Rhea" id="RHEA-COMP:11060"/>
        <dbReference type="Rhea" id="RHEA-COMP:11605"/>
        <dbReference type="ChEBI" id="CHEBI:15378"/>
        <dbReference type="ChEBI" id="CHEBI:30013"/>
        <dbReference type="ChEBI" id="CHEBI:30616"/>
        <dbReference type="ChEBI" id="CHEBI:61977"/>
        <dbReference type="ChEBI" id="CHEBI:456216"/>
        <dbReference type="EC" id="2.7.11.1"/>
    </reaction>
</comment>
<comment type="similarity">
    <text evidence="19">Belongs to the protein kinase superfamily. Ser/Thr protein kinase family.</text>
</comment>
<dbReference type="PROSITE" id="PS50927">
    <property type="entry name" value="BULB_LECTIN"/>
    <property type="match status" value="1"/>
</dbReference>
<dbReference type="PANTHER" id="PTHR47974:SF19">
    <property type="entry name" value="RECEPTOR-LIKE SERINE_THREONINE-PROTEIN KINASE"/>
    <property type="match status" value="1"/>
</dbReference>
<dbReference type="InterPro" id="IPR001480">
    <property type="entry name" value="Bulb-type_lectin_dom"/>
</dbReference>
<keyword evidence="26" id="KW-1185">Reference proteome</keyword>
<dbReference type="InterPro" id="IPR000858">
    <property type="entry name" value="S_locus_glycoprot_dom"/>
</dbReference>
<keyword evidence="3 19" id="KW-0723">Serine/threonine-protein kinase</keyword>
<keyword evidence="11 19" id="KW-0067">ATP-binding</keyword>
<dbReference type="SMART" id="SM00473">
    <property type="entry name" value="PAN_AP"/>
    <property type="match status" value="1"/>
</dbReference>
<evidence type="ECO:0000256" key="8">
    <source>
        <dbReference type="ARBA" id="ARBA00022734"/>
    </source>
</evidence>
<dbReference type="EMBL" id="CM002292">
    <property type="protein sequence ID" value="ESW21915.1"/>
    <property type="molecule type" value="Genomic_DNA"/>
</dbReference>
<dbReference type="PROSITE" id="PS00107">
    <property type="entry name" value="PROTEIN_KINASE_ATP"/>
    <property type="match status" value="1"/>
</dbReference>
<dbReference type="SMART" id="SM00108">
    <property type="entry name" value="B_lectin"/>
    <property type="match status" value="1"/>
</dbReference>
<evidence type="ECO:0000256" key="6">
    <source>
        <dbReference type="ARBA" id="ARBA00022692"/>
    </source>
</evidence>
<keyword evidence="10 19" id="KW-0418">Kinase</keyword>
<dbReference type="SMART" id="SM00220">
    <property type="entry name" value="S_TKc"/>
    <property type="match status" value="1"/>
</dbReference>
<dbReference type="eggNOG" id="ENOG502QUMK">
    <property type="taxonomic scope" value="Eukaryota"/>
</dbReference>
<keyword evidence="4" id="KW-0597">Phosphoprotein</keyword>
<dbReference type="EC" id="2.7.11.1" evidence="19"/>
<evidence type="ECO:0000259" key="22">
    <source>
        <dbReference type="PROSITE" id="PS50011"/>
    </source>
</evidence>
<feature type="binding site" evidence="20">
    <location>
        <position position="464"/>
    </location>
    <ligand>
        <name>ATP</name>
        <dbReference type="ChEBI" id="CHEBI:30616"/>
    </ligand>
</feature>
<dbReference type="InterPro" id="IPR000719">
    <property type="entry name" value="Prot_kinase_dom"/>
</dbReference>
<dbReference type="Pfam" id="PF00069">
    <property type="entry name" value="Pkinase"/>
    <property type="match status" value="1"/>
</dbReference>
<dbReference type="FunFam" id="3.30.200.20:FF:000370">
    <property type="entry name" value="Receptor-like protein kinase 4"/>
    <property type="match status" value="1"/>
</dbReference>
<dbReference type="GO" id="GO:0005524">
    <property type="term" value="F:ATP binding"/>
    <property type="evidence" value="ECO:0007669"/>
    <property type="project" value="UniProtKB-UniRule"/>
</dbReference>
<keyword evidence="6 21" id="KW-0812">Transmembrane</keyword>
<protein>
    <recommendedName>
        <fullName evidence="19">Receptor-like serine/threonine-protein kinase</fullName>
        <ecNumber evidence="19">2.7.11.1</ecNumber>
    </recommendedName>
</protein>
<evidence type="ECO:0000256" key="21">
    <source>
        <dbReference type="SAM" id="Phobius"/>
    </source>
</evidence>
<sequence>MRNLRDLRYALTTVSADQKLTGDQTLVSEGGVFELGFFKPGGNLALLDGSSNQVWSTNTSSPRSGSVVEAVLLDSGNLVLRDRPHDDASEPLWQSFDHQTDTFLPGGKIKLNKKTKKAQYLTSWKNLEDPATGLFSLELDPEGSTAYLITWNKTEHYWTSGSWNGHIFSLVPEMRLNYIFNFSFVSNENESYFTYSLYNSSIVSRLFIDITGQIKQLTWLESFQQWNLFWSQPRQQCEVYAFCGAFGSCTENSMLGPCNCLKGFEPKSLSDWNLEDYSGGCQRKTKLQCENSNASNRDKVGFQEIPNVVLPKEAQSVGSGNAGECQSICLSICSCTAYAYDSNGCSIWDGNLLNVQQLSSDDSSGETLYLKLAASELHADKSSKGTIIGIVVGVVLGVGILLAILWSRKRMLVSGKAAEGSLVVYGYRDLQDATRNFSEKLGGGGFGSVFKGTLDDSSVVAVKKLESFSQREKQFQTEIRTIGTIQHVNLVRLHGFCSEGTKKLLVYEYMPNGSLDLHLFQNKNFVVLDWKTRYQIALGIARGLAYLHEKCKDCIIHCDVKPENILLDADFCPKIADFGLAKLVGRDFSRFLATVRGTKNYLSPEWISGVPITAKADVYSYGMMLFEFVSGRRNSGELSDCDEDDQFTFFPTRAANIVAQGGNVLSLLDPSLEQNADAEEVTRMATVASWCIQENDTHRPTMGQVVHILDGILDVNLPPIPTFPQN</sequence>
<evidence type="ECO:0000256" key="4">
    <source>
        <dbReference type="ARBA" id="ARBA00022553"/>
    </source>
</evidence>
<evidence type="ECO:0000256" key="9">
    <source>
        <dbReference type="ARBA" id="ARBA00022741"/>
    </source>
</evidence>
<keyword evidence="7" id="KW-0732">Signal</keyword>
<dbReference type="Gene3D" id="2.90.10.30">
    <property type="match status" value="1"/>
</dbReference>
<dbReference type="Pfam" id="PF08276">
    <property type="entry name" value="PAN_2"/>
    <property type="match status" value="1"/>
</dbReference>
<keyword evidence="16" id="KW-0325">Glycoprotein</keyword>
<dbReference type="InterPro" id="IPR003609">
    <property type="entry name" value="Pan_app"/>
</dbReference>
<dbReference type="OMA" id="GQGVKSY"/>
<dbReference type="Pfam" id="PF00954">
    <property type="entry name" value="S_locus_glycop"/>
    <property type="match status" value="1"/>
</dbReference>
<dbReference type="CDD" id="cd14066">
    <property type="entry name" value="STKc_IRAK"/>
    <property type="match status" value="1"/>
</dbReference>
<evidence type="ECO:0000256" key="7">
    <source>
        <dbReference type="ARBA" id="ARBA00022729"/>
    </source>
</evidence>
<evidence type="ECO:0000256" key="19">
    <source>
        <dbReference type="PIRNR" id="PIRNR000641"/>
    </source>
</evidence>
<dbReference type="InterPro" id="IPR011009">
    <property type="entry name" value="Kinase-like_dom_sf"/>
</dbReference>
<dbReference type="InterPro" id="IPR024171">
    <property type="entry name" value="SRK-like_kinase"/>
</dbReference>
<dbReference type="PROSITE" id="PS50011">
    <property type="entry name" value="PROTEIN_KINASE_DOM"/>
    <property type="match status" value="1"/>
</dbReference>
<evidence type="ECO:0000256" key="10">
    <source>
        <dbReference type="ARBA" id="ARBA00022777"/>
    </source>
</evidence>
<evidence type="ECO:0000256" key="11">
    <source>
        <dbReference type="ARBA" id="ARBA00022840"/>
    </source>
</evidence>
<evidence type="ECO:0000256" key="13">
    <source>
        <dbReference type="ARBA" id="ARBA00023136"/>
    </source>
</evidence>
<accession>V7BXZ1</accession>
<feature type="transmembrane region" description="Helical" evidence="21">
    <location>
        <begin position="387"/>
        <end position="406"/>
    </location>
</feature>
<organism evidence="25 26">
    <name type="scientific">Phaseolus vulgaris</name>
    <name type="common">Kidney bean</name>
    <name type="synonym">French bean</name>
    <dbReference type="NCBI Taxonomy" id="3885"/>
    <lineage>
        <taxon>Eukaryota</taxon>
        <taxon>Viridiplantae</taxon>
        <taxon>Streptophyta</taxon>
        <taxon>Embryophyta</taxon>
        <taxon>Tracheophyta</taxon>
        <taxon>Spermatophyta</taxon>
        <taxon>Magnoliopsida</taxon>
        <taxon>eudicotyledons</taxon>
        <taxon>Gunneridae</taxon>
        <taxon>Pentapetalae</taxon>
        <taxon>rosids</taxon>
        <taxon>fabids</taxon>
        <taxon>Fabales</taxon>
        <taxon>Fabaceae</taxon>
        <taxon>Papilionoideae</taxon>
        <taxon>50 kb inversion clade</taxon>
        <taxon>NPAAA clade</taxon>
        <taxon>indigoferoid/millettioid clade</taxon>
        <taxon>Phaseoleae</taxon>
        <taxon>Phaseolus</taxon>
    </lineage>
</organism>
<dbReference type="GO" id="GO:0004674">
    <property type="term" value="F:protein serine/threonine kinase activity"/>
    <property type="evidence" value="ECO:0007669"/>
    <property type="project" value="UniProtKB-KW"/>
</dbReference>
<feature type="domain" description="Apple" evidence="24">
    <location>
        <begin position="289"/>
        <end position="373"/>
    </location>
</feature>
<evidence type="ECO:0000256" key="16">
    <source>
        <dbReference type="ARBA" id="ARBA00023180"/>
    </source>
</evidence>
<evidence type="ECO:0000256" key="1">
    <source>
        <dbReference type="ARBA" id="ARBA00004251"/>
    </source>
</evidence>
<keyword evidence="13 21" id="KW-0472">Membrane</keyword>
<comment type="catalytic activity">
    <reaction evidence="18 19">
        <text>L-seryl-[protein] + ATP = O-phospho-L-seryl-[protein] + ADP + H(+)</text>
        <dbReference type="Rhea" id="RHEA:17989"/>
        <dbReference type="Rhea" id="RHEA-COMP:9863"/>
        <dbReference type="Rhea" id="RHEA-COMP:11604"/>
        <dbReference type="ChEBI" id="CHEBI:15378"/>
        <dbReference type="ChEBI" id="CHEBI:29999"/>
        <dbReference type="ChEBI" id="CHEBI:30616"/>
        <dbReference type="ChEBI" id="CHEBI:83421"/>
        <dbReference type="ChEBI" id="CHEBI:456216"/>
        <dbReference type="EC" id="2.7.11.1"/>
    </reaction>
</comment>
<comment type="subcellular location">
    <subcellularLocation>
        <location evidence="1">Cell membrane</location>
        <topology evidence="1">Single-pass type I membrane protein</topology>
    </subcellularLocation>
</comment>
<keyword evidence="14" id="KW-1015">Disulfide bond</keyword>
<dbReference type="PANTHER" id="PTHR47974">
    <property type="entry name" value="OS07G0415500 PROTEIN"/>
    <property type="match status" value="1"/>
</dbReference>
<gene>
    <name evidence="25" type="ORF">PHAVU_005G110300g</name>
</gene>
<dbReference type="Gramene" id="ESW21915">
    <property type="protein sequence ID" value="ESW21915"/>
    <property type="gene ID" value="PHAVU_005G110300g"/>
</dbReference>
<dbReference type="CDD" id="cd00028">
    <property type="entry name" value="B_lectin"/>
    <property type="match status" value="1"/>
</dbReference>
<evidence type="ECO:0000259" key="24">
    <source>
        <dbReference type="PROSITE" id="PS50948"/>
    </source>
</evidence>
<dbReference type="InterPro" id="IPR008271">
    <property type="entry name" value="Ser/Thr_kinase_AS"/>
</dbReference>
<evidence type="ECO:0000256" key="12">
    <source>
        <dbReference type="ARBA" id="ARBA00022989"/>
    </source>
</evidence>
<dbReference type="PROSITE" id="PS50948">
    <property type="entry name" value="PAN"/>
    <property type="match status" value="1"/>
</dbReference>
<dbReference type="Gene3D" id="3.30.200.20">
    <property type="entry name" value="Phosphorylase Kinase, domain 1"/>
    <property type="match status" value="1"/>
</dbReference>
<feature type="domain" description="Bulb-type lectin" evidence="23">
    <location>
        <begin position="11"/>
        <end position="150"/>
    </location>
</feature>
<dbReference type="GO" id="GO:0030246">
    <property type="term" value="F:carbohydrate binding"/>
    <property type="evidence" value="ECO:0007669"/>
    <property type="project" value="UniProtKB-KW"/>
</dbReference>
<evidence type="ECO:0000256" key="17">
    <source>
        <dbReference type="ARBA" id="ARBA00047899"/>
    </source>
</evidence>
<evidence type="ECO:0000313" key="25">
    <source>
        <dbReference type="EMBL" id="ESW21915.1"/>
    </source>
</evidence>
<dbReference type="SUPFAM" id="SSF51110">
    <property type="entry name" value="alpha-D-mannose-specific plant lectins"/>
    <property type="match status" value="1"/>
</dbReference>
<dbReference type="GO" id="GO:0048544">
    <property type="term" value="P:recognition of pollen"/>
    <property type="evidence" value="ECO:0007669"/>
    <property type="project" value="InterPro"/>
</dbReference>
<proteinExistence type="inferred from homology"/>
<name>V7BXZ1_PHAVU</name>
<evidence type="ECO:0000256" key="5">
    <source>
        <dbReference type="ARBA" id="ARBA00022679"/>
    </source>
</evidence>
<keyword evidence="5 19" id="KW-0808">Transferase</keyword>
<reference evidence="26" key="1">
    <citation type="journal article" date="2014" name="Nat. Genet.">
        <title>A reference genome for common bean and genome-wide analysis of dual domestications.</title>
        <authorList>
            <person name="Schmutz J."/>
            <person name="McClean P.E."/>
            <person name="Mamidi S."/>
            <person name="Wu G.A."/>
            <person name="Cannon S.B."/>
            <person name="Grimwood J."/>
            <person name="Jenkins J."/>
            <person name="Shu S."/>
            <person name="Song Q."/>
            <person name="Chavarro C."/>
            <person name="Torres-Torres M."/>
            <person name="Geffroy V."/>
            <person name="Moghaddam S.M."/>
            <person name="Gao D."/>
            <person name="Abernathy B."/>
            <person name="Barry K."/>
            <person name="Blair M."/>
            <person name="Brick M.A."/>
            <person name="Chovatia M."/>
            <person name="Gepts P."/>
            <person name="Goodstein D.M."/>
            <person name="Gonzales M."/>
            <person name="Hellsten U."/>
            <person name="Hyten D.L."/>
            <person name="Jia G."/>
            <person name="Kelly J.D."/>
            <person name="Kudrna D."/>
            <person name="Lee R."/>
            <person name="Richard M.M."/>
            <person name="Miklas P.N."/>
            <person name="Osorno J.M."/>
            <person name="Rodrigues J."/>
            <person name="Thareau V."/>
            <person name="Urrea C.A."/>
            <person name="Wang M."/>
            <person name="Yu Y."/>
            <person name="Zhang M."/>
            <person name="Wing R.A."/>
            <person name="Cregan P.B."/>
            <person name="Rokhsar D.S."/>
            <person name="Jackson S.A."/>
        </authorList>
    </citation>
    <scope>NUCLEOTIDE SEQUENCE [LARGE SCALE GENOMIC DNA]</scope>
    <source>
        <strain evidence="26">cv. G19833</strain>
    </source>
</reference>
<feature type="domain" description="Protein kinase" evidence="22">
    <location>
        <begin position="435"/>
        <end position="713"/>
    </location>
</feature>
<evidence type="ECO:0000256" key="2">
    <source>
        <dbReference type="ARBA" id="ARBA00022475"/>
    </source>
</evidence>
<keyword evidence="12 21" id="KW-1133">Transmembrane helix</keyword>
<keyword evidence="15" id="KW-0675">Receptor</keyword>
<keyword evidence="2" id="KW-1003">Cell membrane</keyword>
<evidence type="ECO:0000256" key="20">
    <source>
        <dbReference type="PROSITE-ProRule" id="PRU10141"/>
    </source>
</evidence>
<dbReference type="InterPro" id="IPR036426">
    <property type="entry name" value="Bulb-type_lectin_dom_sf"/>
</dbReference>
<keyword evidence="9 19" id="KW-0547">Nucleotide-binding</keyword>
<dbReference type="Gene3D" id="1.10.510.10">
    <property type="entry name" value="Transferase(Phosphotransferase) domain 1"/>
    <property type="match status" value="1"/>
</dbReference>
<evidence type="ECO:0000256" key="14">
    <source>
        <dbReference type="ARBA" id="ARBA00023157"/>
    </source>
</evidence>
<dbReference type="FunFam" id="1.10.510.10:FF:000227">
    <property type="entry name" value="Serine/threonine-protein kinase"/>
    <property type="match status" value="1"/>
</dbReference>
<dbReference type="InterPro" id="IPR017441">
    <property type="entry name" value="Protein_kinase_ATP_BS"/>
</dbReference>
<keyword evidence="8" id="KW-0430">Lectin</keyword>
<evidence type="ECO:0000256" key="3">
    <source>
        <dbReference type="ARBA" id="ARBA00022527"/>
    </source>
</evidence>
<dbReference type="GO" id="GO:0005886">
    <property type="term" value="C:plasma membrane"/>
    <property type="evidence" value="ECO:0007669"/>
    <property type="project" value="UniProtKB-SubCell"/>
</dbReference>
<dbReference type="PROSITE" id="PS00108">
    <property type="entry name" value="PROTEIN_KINASE_ST"/>
    <property type="match status" value="1"/>
</dbReference>
<evidence type="ECO:0000256" key="15">
    <source>
        <dbReference type="ARBA" id="ARBA00023170"/>
    </source>
</evidence>
<evidence type="ECO:0000259" key="23">
    <source>
        <dbReference type="PROSITE" id="PS50927"/>
    </source>
</evidence>
<dbReference type="CDD" id="cd01098">
    <property type="entry name" value="PAN_AP_plant"/>
    <property type="match status" value="1"/>
</dbReference>
<dbReference type="Pfam" id="PF01453">
    <property type="entry name" value="B_lectin"/>
    <property type="match status" value="1"/>
</dbReference>
<evidence type="ECO:0000313" key="26">
    <source>
        <dbReference type="Proteomes" id="UP000000226"/>
    </source>
</evidence>
<dbReference type="Proteomes" id="UP000000226">
    <property type="component" value="Chromosome 5"/>
</dbReference>
<dbReference type="AlphaFoldDB" id="V7BXZ1"/>
<dbReference type="OrthoDB" id="643280at2759"/>
<dbReference type="SUPFAM" id="SSF56112">
    <property type="entry name" value="Protein kinase-like (PK-like)"/>
    <property type="match status" value="1"/>
</dbReference>